<proteinExistence type="predicted"/>
<reference evidence="2" key="1">
    <citation type="journal article" date="2023" name="Mol. Biol. Evol.">
        <title>Third-Generation Sequencing Reveals the Adaptive Role of the Epigenome in Three Deep-Sea Polychaetes.</title>
        <authorList>
            <person name="Perez M."/>
            <person name="Aroh O."/>
            <person name="Sun Y."/>
            <person name="Lan Y."/>
            <person name="Juniper S.K."/>
            <person name="Young C.R."/>
            <person name="Angers B."/>
            <person name="Qian P.Y."/>
        </authorList>
    </citation>
    <scope>NUCLEOTIDE SEQUENCE</scope>
    <source>
        <strain evidence="2">P08H-3</strain>
    </source>
</reference>
<accession>A0AAD9N0W5</accession>
<dbReference type="Proteomes" id="UP001208570">
    <property type="component" value="Unassembled WGS sequence"/>
</dbReference>
<protein>
    <submittedName>
        <fullName evidence="2">Uncharacterized protein</fullName>
    </submittedName>
</protein>
<dbReference type="AlphaFoldDB" id="A0AAD9N0W5"/>
<evidence type="ECO:0000256" key="1">
    <source>
        <dbReference type="SAM" id="MobiDB-lite"/>
    </source>
</evidence>
<comment type="caution">
    <text evidence="2">The sequence shown here is derived from an EMBL/GenBank/DDBJ whole genome shotgun (WGS) entry which is preliminary data.</text>
</comment>
<evidence type="ECO:0000313" key="3">
    <source>
        <dbReference type="Proteomes" id="UP001208570"/>
    </source>
</evidence>
<feature type="compositionally biased region" description="Polar residues" evidence="1">
    <location>
        <begin position="1"/>
        <end position="11"/>
    </location>
</feature>
<feature type="region of interest" description="Disordered" evidence="1">
    <location>
        <begin position="1"/>
        <end position="22"/>
    </location>
</feature>
<gene>
    <name evidence="2" type="ORF">LSH36_381g01037</name>
</gene>
<name>A0AAD9N0W5_9ANNE</name>
<sequence length="22" mass="2592">MSTKMLLTSGFNHHLPEFRSEE</sequence>
<evidence type="ECO:0000313" key="2">
    <source>
        <dbReference type="EMBL" id="KAK2150941.1"/>
    </source>
</evidence>
<keyword evidence="3" id="KW-1185">Reference proteome</keyword>
<dbReference type="EMBL" id="JAODUP010000381">
    <property type="protein sequence ID" value="KAK2150941.1"/>
    <property type="molecule type" value="Genomic_DNA"/>
</dbReference>
<organism evidence="2 3">
    <name type="scientific">Paralvinella palmiformis</name>
    <dbReference type="NCBI Taxonomy" id="53620"/>
    <lineage>
        <taxon>Eukaryota</taxon>
        <taxon>Metazoa</taxon>
        <taxon>Spiralia</taxon>
        <taxon>Lophotrochozoa</taxon>
        <taxon>Annelida</taxon>
        <taxon>Polychaeta</taxon>
        <taxon>Sedentaria</taxon>
        <taxon>Canalipalpata</taxon>
        <taxon>Terebellida</taxon>
        <taxon>Terebelliformia</taxon>
        <taxon>Alvinellidae</taxon>
        <taxon>Paralvinella</taxon>
    </lineage>
</organism>